<reference evidence="12 13" key="1">
    <citation type="submission" date="2019-02" db="EMBL/GenBank/DDBJ databases">
        <title>Kribbella capetownensis sp. nov. and Kribbella speibonae sp. nov., isolated from soil.</title>
        <authorList>
            <person name="Curtis S.M."/>
            <person name="Norton I."/>
            <person name="Everest G.J."/>
            <person name="Meyers P.R."/>
        </authorList>
    </citation>
    <scope>NUCLEOTIDE SEQUENCE [LARGE SCALE GENOMIC DNA]</scope>
    <source>
        <strain evidence="12 13">DSM 27082</strain>
    </source>
</reference>
<evidence type="ECO:0000313" key="13">
    <source>
        <dbReference type="Proteomes" id="UP000292695"/>
    </source>
</evidence>
<dbReference type="Pfam" id="PF03477">
    <property type="entry name" value="ATP-cone"/>
    <property type="match status" value="1"/>
</dbReference>
<dbReference type="EMBL" id="SJKA01000007">
    <property type="protein sequence ID" value="TCC31445.1"/>
    <property type="molecule type" value="Genomic_DNA"/>
</dbReference>
<evidence type="ECO:0000256" key="6">
    <source>
        <dbReference type="ARBA" id="ARBA00023116"/>
    </source>
</evidence>
<protein>
    <recommendedName>
        <fullName evidence="10">Ribonucleoside-diphosphate reductase</fullName>
        <ecNumber evidence="10">1.17.4.1</ecNumber>
    </recommendedName>
</protein>
<dbReference type="GO" id="GO:0009263">
    <property type="term" value="P:deoxyribonucleotide biosynthetic process"/>
    <property type="evidence" value="ECO:0007669"/>
    <property type="project" value="UniProtKB-KW"/>
</dbReference>
<sequence>MVPGLRTLLERTPVTIASSSSVAAELRTELTVIRRDGSSTPFDATKISVAMTKAFLAVEGSDAGATHRVRDLVADLTGRVATALTTRGDARRSVQVEDIQDQVELALMRAGEHQVARAYVLYREERTKARTPADPAGVAEKPALTVRAADGSRSPLDVDRLRVIVAEAAAGLDAVDPDLILDETLGACYDGIPQHEVELALVMAARSYVETEPQYSFAASRLLLDQIRREALGRVHGEPRQASQADMTTAYVDYFPRYIQVGIEAGQLDPELGRFDLDRLAAAIKPEADLNFTFLSLQTLYDRYLLHLGKVRYELPQAFFLRVAMGMALREDDREARAIEFYELLSSFRFMSSTPTLFNSGTTRPQLSSCFLTTVDDDLSGIFTGIRNNALLAKYSGGLGNDWTPVRGIGAHIKGTNGESQGVVPFLKVANDTAVAVNQGGRRKGAVCAYLETWHIDVEEFLDLRKNTGDERRRTHDMNTANWVPDLFLQRVEAGGEWTLFSPDEVPDLHELYGAAFAEAYSAYEAAADRGEIRVFKRVKAVDLWRRMLTVLFETGHPWITFKDACNLRSPQQHDGVVHSSNLCTEITLNTTTEETAVCNLGSVNLVAHLTADGLDADLLRDTVKTAVRMLDNVIDVNFYTTPESERANQRHRPVGLGLMGFADALFTLRIPYASDAAVEFADRSMEQISYHAIEASSELAAERGRYSSYDGSLWSLGILPIDSLDLLHTARDGDVIIDRDTQLDWDGLRAKVLRDGMRNSNVMAIAPTATISNICGVSQSIEPTYSNLFVKSNMSGEFTVANPYLVADLKARGLWDQVMVSDLKYHDGVVAGIERIPADLRELYATAFEIDPLWLVKAASRRQKWIDQAQSLNLYMAKPSGRALDELYRSAWRYGLKTTYYLRSQSATHVEKSTLKGTDGRLNAVPVAVPEPTGAVCSIDDPDCEACQ</sequence>
<evidence type="ECO:0000256" key="3">
    <source>
        <dbReference type="ARBA" id="ARBA00022741"/>
    </source>
</evidence>
<dbReference type="Gene3D" id="3.20.70.20">
    <property type="match status" value="1"/>
</dbReference>
<evidence type="ECO:0000256" key="9">
    <source>
        <dbReference type="PROSITE-ProRule" id="PRU00492"/>
    </source>
</evidence>
<organism evidence="12 13">
    <name type="scientific">Kribbella sindirgiensis</name>
    <dbReference type="NCBI Taxonomy" id="1124744"/>
    <lineage>
        <taxon>Bacteria</taxon>
        <taxon>Bacillati</taxon>
        <taxon>Actinomycetota</taxon>
        <taxon>Actinomycetes</taxon>
        <taxon>Propionibacteriales</taxon>
        <taxon>Kribbellaceae</taxon>
        <taxon>Kribbella</taxon>
    </lineage>
</organism>
<dbReference type="PRINTS" id="PR01183">
    <property type="entry name" value="RIBORDTASEM1"/>
</dbReference>
<dbReference type="PANTHER" id="PTHR11573">
    <property type="entry name" value="RIBONUCLEOSIDE-DIPHOSPHATE REDUCTASE LARGE CHAIN"/>
    <property type="match status" value="1"/>
</dbReference>
<evidence type="ECO:0000259" key="11">
    <source>
        <dbReference type="PROSITE" id="PS51161"/>
    </source>
</evidence>
<dbReference type="NCBIfam" id="NF005544">
    <property type="entry name" value="PRK07207.1"/>
    <property type="match status" value="1"/>
</dbReference>
<dbReference type="InterPro" id="IPR013509">
    <property type="entry name" value="RNR_lsu_N"/>
</dbReference>
<dbReference type="PROSITE" id="PS51161">
    <property type="entry name" value="ATP_CONE"/>
    <property type="match status" value="2"/>
</dbReference>
<keyword evidence="5 10" id="KW-0560">Oxidoreductase</keyword>
<dbReference type="GO" id="GO:0004748">
    <property type="term" value="F:ribonucleoside-diphosphate reductase activity, thioredoxin disulfide as acceptor"/>
    <property type="evidence" value="ECO:0007669"/>
    <property type="project" value="UniProtKB-EC"/>
</dbReference>
<evidence type="ECO:0000256" key="7">
    <source>
        <dbReference type="ARBA" id="ARBA00024942"/>
    </source>
</evidence>
<accession>A0A4R0IRZ2</accession>
<keyword evidence="3 9" id="KW-0547">Nucleotide-binding</keyword>
<dbReference type="InterPro" id="IPR008926">
    <property type="entry name" value="RNR_R1-su_N"/>
</dbReference>
<feature type="domain" description="ATP-cone" evidence="11">
    <location>
        <begin position="144"/>
        <end position="233"/>
    </location>
</feature>
<dbReference type="GO" id="GO:0005524">
    <property type="term" value="F:ATP binding"/>
    <property type="evidence" value="ECO:0007669"/>
    <property type="project" value="UniProtKB-UniRule"/>
</dbReference>
<dbReference type="NCBIfam" id="TIGR02506">
    <property type="entry name" value="NrdE_NrdA"/>
    <property type="match status" value="1"/>
</dbReference>
<dbReference type="EC" id="1.17.4.1" evidence="10"/>
<evidence type="ECO:0000313" key="12">
    <source>
        <dbReference type="EMBL" id="TCC31445.1"/>
    </source>
</evidence>
<name>A0A4R0IRZ2_9ACTN</name>
<dbReference type="SUPFAM" id="SSF51998">
    <property type="entry name" value="PFL-like glycyl radical enzymes"/>
    <property type="match status" value="1"/>
</dbReference>
<evidence type="ECO:0000256" key="8">
    <source>
        <dbReference type="ARBA" id="ARBA00047754"/>
    </source>
</evidence>
<dbReference type="CDD" id="cd01679">
    <property type="entry name" value="RNR_I"/>
    <property type="match status" value="1"/>
</dbReference>
<evidence type="ECO:0000256" key="1">
    <source>
        <dbReference type="ARBA" id="ARBA00010406"/>
    </source>
</evidence>
<keyword evidence="2" id="KW-0021">Allosteric enzyme</keyword>
<dbReference type="SUPFAM" id="SSF48168">
    <property type="entry name" value="R1 subunit of ribonucleotide reductase, N-terminal domain"/>
    <property type="match status" value="1"/>
</dbReference>
<comment type="function">
    <text evidence="7 10">Provides the precursors necessary for DNA synthesis. Catalyzes the biosynthesis of deoxyribonucleotides from the corresponding ribonucleotides.</text>
</comment>
<dbReference type="GO" id="GO:0005971">
    <property type="term" value="C:ribonucleoside-diphosphate reductase complex"/>
    <property type="evidence" value="ECO:0007669"/>
    <property type="project" value="TreeGrafter"/>
</dbReference>
<dbReference type="Pfam" id="PF00317">
    <property type="entry name" value="Ribonuc_red_lgN"/>
    <property type="match status" value="1"/>
</dbReference>
<dbReference type="UniPathway" id="UPA00326"/>
<evidence type="ECO:0000256" key="4">
    <source>
        <dbReference type="ARBA" id="ARBA00022840"/>
    </source>
</evidence>
<dbReference type="InterPro" id="IPR000788">
    <property type="entry name" value="RNR_lg_C"/>
</dbReference>
<dbReference type="FunFam" id="3.20.70.20:FF:000009">
    <property type="entry name" value="Ribonucleoside-diphosphate reductase"/>
    <property type="match status" value="1"/>
</dbReference>
<dbReference type="Pfam" id="PF02867">
    <property type="entry name" value="Ribonuc_red_lgC"/>
    <property type="match status" value="1"/>
</dbReference>
<gene>
    <name evidence="12" type="ORF">E0H50_22525</name>
</gene>
<comment type="caution">
    <text evidence="12">The sequence shown here is derived from an EMBL/GenBank/DDBJ whole genome shotgun (WGS) entry which is preliminary data.</text>
</comment>
<evidence type="ECO:0000256" key="5">
    <source>
        <dbReference type="ARBA" id="ARBA00023002"/>
    </source>
</evidence>
<dbReference type="InterPro" id="IPR005144">
    <property type="entry name" value="ATP-cone_dom"/>
</dbReference>
<evidence type="ECO:0000256" key="2">
    <source>
        <dbReference type="ARBA" id="ARBA00022533"/>
    </source>
</evidence>
<dbReference type="PANTHER" id="PTHR11573:SF6">
    <property type="entry name" value="RIBONUCLEOSIDE-DIPHOSPHATE REDUCTASE LARGE SUBUNIT"/>
    <property type="match status" value="1"/>
</dbReference>
<dbReference type="InterPro" id="IPR013346">
    <property type="entry name" value="NrdE_NrdA_C"/>
</dbReference>
<keyword evidence="13" id="KW-1185">Reference proteome</keyword>
<dbReference type="OrthoDB" id="9762933at2"/>
<dbReference type="AlphaFoldDB" id="A0A4R0IRZ2"/>
<comment type="similarity">
    <text evidence="1 10">Belongs to the ribonucleoside diphosphate reductase large chain family.</text>
</comment>
<proteinExistence type="inferred from homology"/>
<dbReference type="PROSITE" id="PS00089">
    <property type="entry name" value="RIBORED_LARGE"/>
    <property type="match status" value="1"/>
</dbReference>
<keyword evidence="4 9" id="KW-0067">ATP-binding</keyword>
<evidence type="ECO:0000256" key="10">
    <source>
        <dbReference type="RuleBase" id="RU003410"/>
    </source>
</evidence>
<feature type="domain" description="ATP-cone" evidence="11">
    <location>
        <begin position="30"/>
        <end position="130"/>
    </location>
</feature>
<dbReference type="Proteomes" id="UP000292695">
    <property type="component" value="Unassembled WGS sequence"/>
</dbReference>
<keyword evidence="6 10" id="KW-0215">Deoxyribonucleotide synthesis</keyword>
<comment type="catalytic activity">
    <reaction evidence="8 10">
        <text>a 2'-deoxyribonucleoside 5'-diphosphate + [thioredoxin]-disulfide + H2O = a ribonucleoside 5'-diphosphate + [thioredoxin]-dithiol</text>
        <dbReference type="Rhea" id="RHEA:23252"/>
        <dbReference type="Rhea" id="RHEA-COMP:10698"/>
        <dbReference type="Rhea" id="RHEA-COMP:10700"/>
        <dbReference type="ChEBI" id="CHEBI:15377"/>
        <dbReference type="ChEBI" id="CHEBI:29950"/>
        <dbReference type="ChEBI" id="CHEBI:50058"/>
        <dbReference type="ChEBI" id="CHEBI:57930"/>
        <dbReference type="ChEBI" id="CHEBI:73316"/>
        <dbReference type="EC" id="1.17.4.1"/>
    </reaction>
</comment>
<dbReference type="InterPro" id="IPR039718">
    <property type="entry name" value="Rrm1"/>
</dbReference>